<dbReference type="SUPFAM" id="SSF89796">
    <property type="entry name" value="CoA-transferase family III (CaiB/BaiF)"/>
    <property type="match status" value="1"/>
</dbReference>
<dbReference type="InterPro" id="IPR044855">
    <property type="entry name" value="CoA-Trfase_III_dom3_sf"/>
</dbReference>
<dbReference type="EMBL" id="JAEKNS010000037">
    <property type="protein sequence ID" value="MBJ7593799.1"/>
    <property type="molecule type" value="Genomic_DNA"/>
</dbReference>
<proteinExistence type="predicted"/>
<evidence type="ECO:0000313" key="2">
    <source>
        <dbReference type="EMBL" id="MBJ7593799.1"/>
    </source>
</evidence>
<name>A0A934JTT0_9BACT</name>
<dbReference type="RefSeq" id="WP_337309413.1">
    <property type="nucleotide sequence ID" value="NZ_JAEKNS010000037.1"/>
</dbReference>
<evidence type="ECO:0000313" key="3">
    <source>
        <dbReference type="Proteomes" id="UP000606991"/>
    </source>
</evidence>
<dbReference type="InterPro" id="IPR003673">
    <property type="entry name" value="CoA-Trfase_fam_III"/>
</dbReference>
<dbReference type="InterPro" id="IPR050483">
    <property type="entry name" value="CoA-transferase_III_domain"/>
</dbReference>
<sequence>MTRTLDGVRVLEIGQYIAGPYCAMLLADQGAEVIKVERPDTGDPRRWYDPLIEQDGRSMSGGFLSYNRNKRAITLNLQHSEGRRLFLKLVESSDVVVENLRPGALDRAGLGYDRLVEINPRLIYCAITGFGRLDGYRGPYADRPAFDAAVQAMSGIMSVIGSGDDEPTLSVTGFADIYTAVFGALGVSLALFAREKTGRGTFIDQAMYDTVASLMERSLMLYEYTGEVPTPGVDRFAPVGALKTLDGHAAVIIPTDDMWVRFCTAIGRGDLLARPELATVRQRSENFRSVIRPEAELWSSQRTRAEVVAELTKHGLPAGEVQKVDEVYACPQLAQRQMFLDIDDGVSGAKRMPRTPLLFSDFELPPHDAPPQLGADTELVLRELAGARSEEIQLWRRDGVI</sequence>
<dbReference type="PANTHER" id="PTHR48207">
    <property type="entry name" value="SUCCINATE--HYDROXYMETHYLGLUTARATE COA-TRANSFERASE"/>
    <property type="match status" value="1"/>
</dbReference>
<evidence type="ECO:0000256" key="1">
    <source>
        <dbReference type="ARBA" id="ARBA00022679"/>
    </source>
</evidence>
<keyword evidence="1 2" id="KW-0808">Transferase</keyword>
<dbReference type="Gene3D" id="3.40.50.10540">
    <property type="entry name" value="Crotonobetainyl-coa:carnitine coa-transferase, domain 1"/>
    <property type="match status" value="1"/>
</dbReference>
<dbReference type="InterPro" id="IPR023606">
    <property type="entry name" value="CoA-Trfase_III_dom_1_sf"/>
</dbReference>
<dbReference type="PANTHER" id="PTHR48207:SF3">
    <property type="entry name" value="SUCCINATE--HYDROXYMETHYLGLUTARATE COA-TRANSFERASE"/>
    <property type="match status" value="1"/>
</dbReference>
<dbReference type="Pfam" id="PF02515">
    <property type="entry name" value="CoA_transf_3"/>
    <property type="match status" value="1"/>
</dbReference>
<protein>
    <submittedName>
        <fullName evidence="2">CoA transferase</fullName>
    </submittedName>
</protein>
<dbReference type="Gene3D" id="3.30.1540.10">
    <property type="entry name" value="formyl-coa transferase, domain 3"/>
    <property type="match status" value="1"/>
</dbReference>
<comment type="caution">
    <text evidence="2">The sequence shown here is derived from an EMBL/GenBank/DDBJ whole genome shotgun (WGS) entry which is preliminary data.</text>
</comment>
<dbReference type="GO" id="GO:0008410">
    <property type="term" value="F:CoA-transferase activity"/>
    <property type="evidence" value="ECO:0007669"/>
    <property type="project" value="TreeGrafter"/>
</dbReference>
<dbReference type="AlphaFoldDB" id="A0A934JTT0"/>
<organism evidence="2 3">
    <name type="scientific">Candidatus Aeolococcus gillhamiae</name>
    <dbReference type="NCBI Taxonomy" id="3127015"/>
    <lineage>
        <taxon>Bacteria</taxon>
        <taxon>Bacillati</taxon>
        <taxon>Candidatus Dormiibacterota</taxon>
        <taxon>Candidatus Dormibacteria</taxon>
        <taxon>Candidatus Aeolococcales</taxon>
        <taxon>Candidatus Aeolococcaceae</taxon>
        <taxon>Candidatus Aeolococcus</taxon>
    </lineage>
</organism>
<gene>
    <name evidence="2" type="ORF">JF886_02885</name>
</gene>
<dbReference type="Proteomes" id="UP000606991">
    <property type="component" value="Unassembled WGS sequence"/>
</dbReference>
<accession>A0A934JTT0</accession>
<reference evidence="2 3" key="1">
    <citation type="submission" date="2020-10" db="EMBL/GenBank/DDBJ databases">
        <title>Ca. Dormibacterota MAGs.</title>
        <authorList>
            <person name="Montgomery K."/>
        </authorList>
    </citation>
    <scope>NUCLEOTIDE SEQUENCE [LARGE SCALE GENOMIC DNA]</scope>
    <source>
        <strain evidence="2">SC8812_S17_18</strain>
    </source>
</reference>